<accession>A0A8C5FDJ3</accession>
<gene>
    <name evidence="21" type="primary">LOC115549367</name>
</gene>
<keyword evidence="13" id="KW-0807">Transducer</keyword>
<keyword evidence="10" id="KW-1015">Disulfide bond</keyword>
<feature type="transmembrane region" description="Helical" evidence="18">
    <location>
        <begin position="604"/>
        <end position="622"/>
    </location>
</feature>
<keyword evidence="11" id="KW-0675">Receptor</keyword>
<feature type="compositionally biased region" description="Pro residues" evidence="17">
    <location>
        <begin position="1102"/>
        <end position="1111"/>
    </location>
</feature>
<evidence type="ECO:0000256" key="5">
    <source>
        <dbReference type="ARBA" id="ARBA00022729"/>
    </source>
</evidence>
<comment type="subcellular location">
    <subcellularLocation>
        <location evidence="1">Cell projection</location>
        <location evidence="1">Neuron projection</location>
    </subcellularLocation>
    <subcellularLocation>
        <location evidence="16">Postsynaptic cell membrane</location>
        <topology evidence="16">Multi-pass membrane protein</topology>
    </subcellularLocation>
</comment>
<feature type="compositionally biased region" description="Basic and acidic residues" evidence="17">
    <location>
        <begin position="1081"/>
        <end position="1096"/>
    </location>
</feature>
<keyword evidence="8" id="KW-0297">G-protein coupled receptor</keyword>
<feature type="chain" id="PRO_5034909704" evidence="19">
    <location>
        <begin position="18"/>
        <end position="1367"/>
    </location>
</feature>
<feature type="compositionally biased region" description="Basic and acidic residues" evidence="17">
    <location>
        <begin position="821"/>
        <end position="831"/>
    </location>
</feature>
<keyword evidence="7" id="KW-0770">Synapse</keyword>
<proteinExistence type="inferred from homology"/>
<keyword evidence="4 18" id="KW-0812">Transmembrane</keyword>
<dbReference type="PANTHER" id="PTHR32546:SF27">
    <property type="entry name" value="G PROTEIN-COUPLED RECEPTOR 158B"/>
    <property type="match status" value="1"/>
</dbReference>
<reference evidence="21" key="2">
    <citation type="submission" date="2025-09" db="UniProtKB">
        <authorList>
            <consortium name="Ensembl"/>
        </authorList>
    </citation>
    <scope>IDENTIFICATION</scope>
</reference>
<evidence type="ECO:0000256" key="11">
    <source>
        <dbReference type="ARBA" id="ARBA00023170"/>
    </source>
</evidence>
<keyword evidence="15" id="KW-0966">Cell projection</keyword>
<keyword evidence="9 18" id="KW-0472">Membrane</keyword>
<feature type="region of interest" description="Disordered" evidence="17">
    <location>
        <begin position="811"/>
        <end position="866"/>
    </location>
</feature>
<feature type="region of interest" description="Disordered" evidence="17">
    <location>
        <begin position="1019"/>
        <end position="1367"/>
    </location>
</feature>
<comment type="similarity">
    <text evidence="2">Belongs to the G-protein coupled receptor 3 family.</text>
</comment>
<evidence type="ECO:0000256" key="17">
    <source>
        <dbReference type="SAM" id="MobiDB-lite"/>
    </source>
</evidence>
<feature type="transmembrane region" description="Helical" evidence="18">
    <location>
        <begin position="442"/>
        <end position="465"/>
    </location>
</feature>
<feature type="compositionally biased region" description="Acidic residues" evidence="17">
    <location>
        <begin position="1357"/>
        <end position="1367"/>
    </location>
</feature>
<feature type="transmembrane region" description="Helical" evidence="18">
    <location>
        <begin position="517"/>
        <end position="538"/>
    </location>
</feature>
<name>A0A8C5FDJ3_GADMO</name>
<keyword evidence="6 18" id="KW-1133">Transmembrane helix</keyword>
<evidence type="ECO:0000256" key="15">
    <source>
        <dbReference type="ARBA" id="ARBA00023273"/>
    </source>
</evidence>
<feature type="compositionally biased region" description="Low complexity" evidence="17">
    <location>
        <begin position="1051"/>
        <end position="1064"/>
    </location>
</feature>
<feature type="compositionally biased region" description="Basic and acidic residues" evidence="17">
    <location>
        <begin position="1289"/>
        <end position="1306"/>
    </location>
</feature>
<feature type="transmembrane region" description="Helical" evidence="18">
    <location>
        <begin position="572"/>
        <end position="592"/>
    </location>
</feature>
<evidence type="ECO:0000256" key="4">
    <source>
        <dbReference type="ARBA" id="ARBA00022692"/>
    </source>
</evidence>
<evidence type="ECO:0000256" key="19">
    <source>
        <dbReference type="SAM" id="SignalP"/>
    </source>
</evidence>
<dbReference type="InterPro" id="IPR017978">
    <property type="entry name" value="GPCR_3_C"/>
</dbReference>
<keyword evidence="12" id="KW-0325">Glycoprotein</keyword>
<evidence type="ECO:0000256" key="13">
    <source>
        <dbReference type="ARBA" id="ARBA00023224"/>
    </source>
</evidence>
<protein>
    <submittedName>
        <fullName evidence="21">Probable G-protein coupled receptor 158</fullName>
    </submittedName>
</protein>
<keyword evidence="3" id="KW-1003">Cell membrane</keyword>
<feature type="compositionally biased region" description="Basic and acidic residues" evidence="17">
    <location>
        <begin position="1163"/>
        <end position="1174"/>
    </location>
</feature>
<feature type="compositionally biased region" description="Polar residues" evidence="17">
    <location>
        <begin position="1065"/>
        <end position="1074"/>
    </location>
</feature>
<feature type="transmembrane region" description="Helical" evidence="18">
    <location>
        <begin position="477"/>
        <end position="496"/>
    </location>
</feature>
<evidence type="ECO:0000259" key="20">
    <source>
        <dbReference type="PROSITE" id="PS50259"/>
    </source>
</evidence>
<dbReference type="OMA" id="AKLWIAY"/>
<dbReference type="GeneTree" id="ENSGT00940000155918"/>
<feature type="transmembrane region" description="Helical" evidence="18">
    <location>
        <begin position="409"/>
        <end position="430"/>
    </location>
</feature>
<feature type="signal peptide" evidence="19">
    <location>
        <begin position="1"/>
        <end position="17"/>
    </location>
</feature>
<dbReference type="InterPro" id="IPR043458">
    <property type="entry name" value="GPR158/179"/>
</dbReference>
<evidence type="ECO:0000256" key="3">
    <source>
        <dbReference type="ARBA" id="ARBA00022475"/>
    </source>
</evidence>
<evidence type="ECO:0000256" key="7">
    <source>
        <dbReference type="ARBA" id="ARBA00023018"/>
    </source>
</evidence>
<evidence type="ECO:0000256" key="14">
    <source>
        <dbReference type="ARBA" id="ARBA00023257"/>
    </source>
</evidence>
<evidence type="ECO:0000313" key="22">
    <source>
        <dbReference type="Proteomes" id="UP000694546"/>
    </source>
</evidence>
<dbReference type="RefSeq" id="XP_030220374.1">
    <property type="nucleotide sequence ID" value="XM_030364514.1"/>
</dbReference>
<evidence type="ECO:0000256" key="16">
    <source>
        <dbReference type="ARBA" id="ARBA00034104"/>
    </source>
</evidence>
<feature type="compositionally biased region" description="Basic and acidic residues" evidence="17">
    <location>
        <begin position="1242"/>
        <end position="1257"/>
    </location>
</feature>
<dbReference type="PANTHER" id="PTHR32546">
    <property type="entry name" value="G-PROTEIN COUPLED RECEPTOR 158-RELATED"/>
    <property type="match status" value="1"/>
</dbReference>
<dbReference type="Ensembl" id="ENSGMOT00000033683.1">
    <property type="protein sequence ID" value="ENSGMOP00000028820.1"/>
    <property type="gene ID" value="ENSGMOG00000024994.1"/>
</dbReference>
<dbReference type="Proteomes" id="UP000694546">
    <property type="component" value="Chromosome 8"/>
</dbReference>
<dbReference type="GO" id="GO:0045211">
    <property type="term" value="C:postsynaptic membrane"/>
    <property type="evidence" value="ECO:0007669"/>
    <property type="project" value="UniProtKB-SubCell"/>
</dbReference>
<evidence type="ECO:0000256" key="6">
    <source>
        <dbReference type="ARBA" id="ARBA00022989"/>
    </source>
</evidence>
<evidence type="ECO:0000313" key="21">
    <source>
        <dbReference type="Ensembl" id="ENSGMOP00000028820.1"/>
    </source>
</evidence>
<dbReference type="PROSITE" id="PS50259">
    <property type="entry name" value="G_PROTEIN_RECEP_F3_4"/>
    <property type="match status" value="1"/>
</dbReference>
<feature type="region of interest" description="Disordered" evidence="17">
    <location>
        <begin position="34"/>
        <end position="56"/>
    </location>
</feature>
<dbReference type="Gene3D" id="3.30.450.20">
    <property type="entry name" value="PAS domain"/>
    <property type="match status" value="1"/>
</dbReference>
<dbReference type="OrthoDB" id="2129233at2759"/>
<evidence type="ECO:0000256" key="1">
    <source>
        <dbReference type="ARBA" id="ARBA00004487"/>
    </source>
</evidence>
<evidence type="ECO:0000256" key="10">
    <source>
        <dbReference type="ARBA" id="ARBA00023157"/>
    </source>
</evidence>
<dbReference type="GO" id="GO:0043005">
    <property type="term" value="C:neuron projection"/>
    <property type="evidence" value="ECO:0007669"/>
    <property type="project" value="UniProtKB-SubCell"/>
</dbReference>
<evidence type="ECO:0000256" key="12">
    <source>
        <dbReference type="ARBA" id="ARBA00023180"/>
    </source>
</evidence>
<reference evidence="21" key="1">
    <citation type="submission" date="2025-08" db="UniProtKB">
        <authorList>
            <consortium name="Ensembl"/>
        </authorList>
    </citation>
    <scope>IDENTIFICATION</scope>
</reference>
<sequence>MAYLAVGLLLQTGLVLATNYGYVEWSDSEKDAELRTKKPTVLSSPNSREPLHAPTLLPPAETTQRTLVAHKIEEDLPRVVTAFLHSGDPAALRAVSCSRSYELSGLRGGTRIASHYSLHSVLDTLAHAANFLNSVLQTNRSREHTLRRDIHWYHALVRSVLEGDPKIHRAVLTFQLDGQATEGPHVFLQATRREKQVVLQDLSDGGHLSSRSPEAEWFNEFRDRKRPRVQKTAQAVSSATAAGTRSYFLDKSQIRWSAPYLECEHGALVPYWLLTLSAGFYGLRANALPEFRGVVRVDVNLQEVDIDQCSSSGWFAGTNRCNLTSMDCTPIEGHGFVLDKYKCQCRKGFYHPSRVALNGFTGGQEPAPPNREGPSPDVSGGRCLPCREGCPFCRDDTPCLVQQAGGPRLALATAQGLVLALDLACMLVVYHFRSNKRIRTSGLVLVETILFGALLLYAPVLVLFLQPSVLGCILLRWLRLLGFSVTYGTIILKIYRVLKVFLSRTAQRTPYMTSWRVLRLLGLILLVVLWFLVAWTSAVCQSPSTMTRALISTGLTPQGLQFSMCLLDHWDYMMAVAEFLFLLWGVYLCHAVRTVPSAFHEPRYLAVAVYNELLLSSTFHLVRFSLAPGLHPDWMLLLVFGHTHLTVSVTLGLLLVPKFLSKGTQARDDIATEAYEEELDMGRSGSYLNNSITSAWSEHSLDPEDIRDELKKLYAQLEVYKRKKMLANNPHLQKKRSSKKGLGRSLMRRITEIPESMQHVHRQGSRDDEQGSTRSTMRRNPFDPNHHHHPHQGKSKEESLKANLQALKKSLSYDQVCDQDPGGRDGSRTPGDKMTPAGSVAGEGSLLGSLIGRGRHGGKRSAAVSVEQPAMPLPRLEAAESTESVPLCWKSASAQNLTNDKKSSLASSASSSGGHLRTSLMQKSLSVIASAKEKMPGLGCKTHGAEDAGRKGLKGRMLSEVDESPEHVPKMIISQSVEYSKTPLKMGIMKQQVSGSQPSICSEPGRNLYDLSEVCPWDQEEAQTPTEGKAQKHVSIAPEVPGDPAAARRGSNTGSVKGSRSSSSWAQRAGQSPANRRRCSRDKGSEKREEARDAGRKQPRSPRSPLPPKPGASPWAFDEPPSPPPPQTPGLGGGLAVGGKQALMDSISPDRIRRKKSVTPTDGKPKAIHSDHSKSTGSLLQPPSLMVEICPWDYHHPDTDTDAPAAPAAPAPPSPQRERSCKSPTTHAKRKRKGSCSSNASRAEREKGREKSKERRGSSASKPPASERRRVSQSSEGGGGPRPGRRRSSTRDAREAAAVVEIRRAEACPWEAEQPAPSPTQNQTETSPERKRADSSPSATEPPGGSGAKMADVCPWDYEEADSGSRV</sequence>
<dbReference type="GO" id="GO:0004930">
    <property type="term" value="F:G protein-coupled receptor activity"/>
    <property type="evidence" value="ECO:0007669"/>
    <property type="project" value="UniProtKB-KW"/>
</dbReference>
<keyword evidence="22" id="KW-1185">Reference proteome</keyword>
<feature type="compositionally biased region" description="Low complexity" evidence="17">
    <location>
        <begin position="842"/>
        <end position="852"/>
    </location>
</feature>
<feature type="domain" description="G-protein coupled receptors family 3 profile" evidence="20">
    <location>
        <begin position="419"/>
        <end position="658"/>
    </location>
</feature>
<dbReference type="CDD" id="cd15293">
    <property type="entry name" value="7tmC_GPR158-like"/>
    <property type="match status" value="1"/>
</dbReference>
<evidence type="ECO:0000256" key="9">
    <source>
        <dbReference type="ARBA" id="ARBA00023136"/>
    </source>
</evidence>
<organism evidence="21 22">
    <name type="scientific">Gadus morhua</name>
    <name type="common">Atlantic cod</name>
    <dbReference type="NCBI Taxonomy" id="8049"/>
    <lineage>
        <taxon>Eukaryota</taxon>
        <taxon>Metazoa</taxon>
        <taxon>Chordata</taxon>
        <taxon>Craniata</taxon>
        <taxon>Vertebrata</taxon>
        <taxon>Euteleostomi</taxon>
        <taxon>Actinopterygii</taxon>
        <taxon>Neopterygii</taxon>
        <taxon>Teleostei</taxon>
        <taxon>Neoteleostei</taxon>
        <taxon>Acanthomorphata</taxon>
        <taxon>Zeiogadaria</taxon>
        <taxon>Gadariae</taxon>
        <taxon>Gadiformes</taxon>
        <taxon>Gadoidei</taxon>
        <taxon>Gadidae</taxon>
        <taxon>Gadus</taxon>
    </lineage>
</organism>
<dbReference type="InterPro" id="IPR054714">
    <property type="entry name" value="GPR158_179_extracellular"/>
</dbReference>
<evidence type="ECO:0000256" key="18">
    <source>
        <dbReference type="SAM" id="Phobius"/>
    </source>
</evidence>
<dbReference type="Pfam" id="PF00003">
    <property type="entry name" value="7tm_3"/>
    <property type="match status" value="1"/>
</dbReference>
<keyword evidence="5 19" id="KW-0732">Signal</keyword>
<evidence type="ECO:0000256" key="2">
    <source>
        <dbReference type="ARBA" id="ARBA00007242"/>
    </source>
</evidence>
<feature type="region of interest" description="Disordered" evidence="17">
    <location>
        <begin position="752"/>
        <end position="798"/>
    </location>
</feature>
<dbReference type="KEGG" id="gmh:115549367"/>
<keyword evidence="14" id="KW-0628">Postsynaptic cell membrane</keyword>
<dbReference type="GeneID" id="115549367"/>
<evidence type="ECO:0000256" key="8">
    <source>
        <dbReference type="ARBA" id="ARBA00023040"/>
    </source>
</evidence>
<dbReference type="Pfam" id="PF22572">
    <property type="entry name" value="GPR158_179_EC"/>
    <property type="match status" value="1"/>
</dbReference>